<keyword evidence="4" id="KW-0699">rRNA-binding</keyword>
<evidence type="ECO:0000256" key="3">
    <source>
        <dbReference type="ARBA" id="ARBA00023274"/>
    </source>
</evidence>
<comment type="caution">
    <text evidence="5">The sequence shown here is derived from an EMBL/GenBank/DDBJ whole genome shotgun (WGS) entry which is preliminary data.</text>
</comment>
<proteinExistence type="inferred from homology"/>
<dbReference type="InterPro" id="IPR012678">
    <property type="entry name" value="Ribosomal_uL23/eL15/eS24_sf"/>
</dbReference>
<keyword evidence="2 4" id="KW-0689">Ribosomal protein</keyword>
<evidence type="ECO:0000256" key="1">
    <source>
        <dbReference type="ARBA" id="ARBA00006700"/>
    </source>
</evidence>
<dbReference type="GO" id="GO:1990904">
    <property type="term" value="C:ribonucleoprotein complex"/>
    <property type="evidence" value="ECO:0007669"/>
    <property type="project" value="UniProtKB-KW"/>
</dbReference>
<evidence type="ECO:0000313" key="5">
    <source>
        <dbReference type="EMBL" id="OGG69391.1"/>
    </source>
</evidence>
<dbReference type="GO" id="GO:0019843">
    <property type="term" value="F:rRNA binding"/>
    <property type="evidence" value="ECO:0007669"/>
    <property type="project" value="UniProtKB-UniRule"/>
</dbReference>
<dbReference type="Gene3D" id="3.30.70.330">
    <property type="match status" value="1"/>
</dbReference>
<dbReference type="InterPro" id="IPR013025">
    <property type="entry name" value="Ribosomal_uL23-like"/>
</dbReference>
<evidence type="ECO:0000256" key="4">
    <source>
        <dbReference type="HAMAP-Rule" id="MF_01369"/>
    </source>
</evidence>
<sequence>MSPVRGVRVNPASLSHIILNPRITEKATMHETSGAYTFDVAERASKREIMQAVRELYKVTPRMVRVVTIPRKMKRNARTGKLGMKGGGKKAYVYLKKGDTITIR</sequence>
<dbReference type="AlphaFoldDB" id="A0A1F6E6Y5"/>
<evidence type="ECO:0000313" key="6">
    <source>
        <dbReference type="Proteomes" id="UP000176689"/>
    </source>
</evidence>
<comment type="subunit">
    <text evidence="4">Part of the 50S ribosomal subunit. Contacts protein L29, and trigger factor when it is bound to the ribosome.</text>
</comment>
<dbReference type="Proteomes" id="UP000176689">
    <property type="component" value="Unassembled WGS sequence"/>
</dbReference>
<dbReference type="Pfam" id="PF00276">
    <property type="entry name" value="Ribosomal_L23"/>
    <property type="match status" value="1"/>
</dbReference>
<comment type="function">
    <text evidence="4">One of the early assembly proteins it binds 23S rRNA. One of the proteins that surrounds the polypeptide exit tunnel on the outside of the ribosome. Forms the main docking site for trigger factor binding to the ribosome.</text>
</comment>
<protein>
    <recommendedName>
        <fullName evidence="4">Large ribosomal subunit protein uL23</fullName>
    </recommendedName>
</protein>
<dbReference type="EMBL" id="MFLP01000033">
    <property type="protein sequence ID" value="OGG69391.1"/>
    <property type="molecule type" value="Genomic_DNA"/>
</dbReference>
<dbReference type="GO" id="GO:0003735">
    <property type="term" value="F:structural constituent of ribosome"/>
    <property type="evidence" value="ECO:0007669"/>
    <property type="project" value="InterPro"/>
</dbReference>
<dbReference type="SUPFAM" id="SSF54189">
    <property type="entry name" value="Ribosomal proteins S24e, L23 and L15e"/>
    <property type="match status" value="1"/>
</dbReference>
<accession>A0A1F6E6Y5</accession>
<dbReference type="InterPro" id="IPR012677">
    <property type="entry name" value="Nucleotide-bd_a/b_plait_sf"/>
</dbReference>
<organism evidence="5 6">
    <name type="scientific">Candidatus Kaiserbacteria bacterium RIFCSPHIGHO2_12_FULL_53_13</name>
    <dbReference type="NCBI Taxonomy" id="1798502"/>
    <lineage>
        <taxon>Bacteria</taxon>
        <taxon>Candidatus Kaiseribacteriota</taxon>
    </lineage>
</organism>
<dbReference type="HAMAP" id="MF_01369_B">
    <property type="entry name" value="Ribosomal_uL23_B"/>
    <property type="match status" value="1"/>
</dbReference>
<gene>
    <name evidence="4" type="primary">rplW</name>
    <name evidence="5" type="ORF">A3F27_01215</name>
</gene>
<comment type="similarity">
    <text evidence="1 4">Belongs to the universal ribosomal protein uL23 family.</text>
</comment>
<name>A0A1F6E6Y5_9BACT</name>
<keyword evidence="4" id="KW-0694">RNA-binding</keyword>
<keyword evidence="3 4" id="KW-0687">Ribonucleoprotein</keyword>
<dbReference type="GO" id="GO:0006412">
    <property type="term" value="P:translation"/>
    <property type="evidence" value="ECO:0007669"/>
    <property type="project" value="UniProtKB-UniRule"/>
</dbReference>
<reference evidence="5 6" key="1">
    <citation type="journal article" date="2016" name="Nat. Commun.">
        <title>Thousands of microbial genomes shed light on interconnected biogeochemical processes in an aquifer system.</title>
        <authorList>
            <person name="Anantharaman K."/>
            <person name="Brown C.T."/>
            <person name="Hug L.A."/>
            <person name="Sharon I."/>
            <person name="Castelle C.J."/>
            <person name="Probst A.J."/>
            <person name="Thomas B.C."/>
            <person name="Singh A."/>
            <person name="Wilkins M.J."/>
            <person name="Karaoz U."/>
            <person name="Brodie E.L."/>
            <person name="Williams K.H."/>
            <person name="Hubbard S.S."/>
            <person name="Banfield J.F."/>
        </authorList>
    </citation>
    <scope>NUCLEOTIDE SEQUENCE [LARGE SCALE GENOMIC DNA]</scope>
</reference>
<dbReference type="GO" id="GO:0005840">
    <property type="term" value="C:ribosome"/>
    <property type="evidence" value="ECO:0007669"/>
    <property type="project" value="UniProtKB-KW"/>
</dbReference>
<evidence type="ECO:0000256" key="2">
    <source>
        <dbReference type="ARBA" id="ARBA00022980"/>
    </source>
</evidence>